<proteinExistence type="predicted"/>
<organism evidence="1 2">
    <name type="scientific">Danio rerio</name>
    <name type="common">Zebrafish</name>
    <name type="synonym">Brachydanio rerio</name>
    <dbReference type="NCBI Taxonomy" id="7955"/>
    <lineage>
        <taxon>Eukaryota</taxon>
        <taxon>Metazoa</taxon>
        <taxon>Chordata</taxon>
        <taxon>Craniata</taxon>
        <taxon>Vertebrata</taxon>
        <taxon>Euteleostomi</taxon>
        <taxon>Actinopterygii</taxon>
        <taxon>Neopterygii</taxon>
        <taxon>Teleostei</taxon>
        <taxon>Ostariophysi</taxon>
        <taxon>Cypriniformes</taxon>
        <taxon>Danionidae</taxon>
        <taxon>Danioninae</taxon>
        <taxon>Danio</taxon>
    </lineage>
</organism>
<gene>
    <name evidence="2" type="primary">LOC141381669</name>
</gene>
<evidence type="ECO:0000313" key="2">
    <source>
        <dbReference type="RefSeq" id="XP_073803855.1"/>
    </source>
</evidence>
<keyword evidence="1" id="KW-1185">Reference proteome</keyword>
<dbReference type="RefSeq" id="XP_073803855.1">
    <property type="nucleotide sequence ID" value="XM_073947754.1"/>
</dbReference>
<dbReference type="Proteomes" id="UP000000437">
    <property type="component" value="Chromosome 4"/>
</dbReference>
<protein>
    <submittedName>
        <fullName evidence="2">BEN domain-containing protein 5-like isoform X1</fullName>
    </submittedName>
</protein>
<reference evidence="2" key="1">
    <citation type="submission" date="2025-08" db="UniProtKB">
        <authorList>
            <consortium name="RefSeq"/>
        </authorList>
    </citation>
    <scope>IDENTIFICATION</scope>
    <source>
        <strain evidence="2">Tuebingen</strain>
        <tissue evidence="2">Fibroblasts and whole tissue</tissue>
    </source>
</reference>
<sequence>MFAYVRYSDGHKHIVPIEDIKKFDPKNYKQNYLYLVRWENTFYQAQVLLIKETREEMEEELANPSKRIRTAKVLNQDDEKEVFETEKEKGALKKKNKTLRTAEASEKRKTLLKILEDRKERKREAPLFEMGRPKNTDDRSHKFSDSEEEVITQKIREDLQRKYRSMKKKKQELQEDLEKCTNKCAKLEKEKQDLVEELATYKSLNITLQHNIDEVLQRAFSKKGPSFLSRPSGSFESTPERSDELPNGSEDNNDTYEPMRLYEVNGDKIHIGDNIWIREEVWKKIKSAAKDSLFVKEMAVALWGTATLKTRSVSGKECPTKNSSAKPPLTPSKLQVLRVCFSDWLKQKEPERKEREKRENQVGYYISQKIQDIIKKENKK</sequence>
<evidence type="ECO:0000313" key="1">
    <source>
        <dbReference type="Proteomes" id="UP000000437"/>
    </source>
</evidence>
<accession>A0AC58JBJ2</accession>
<name>A0AC58JBJ2_DANRE</name>